<dbReference type="WBParaSite" id="ECPE_0000027201-mRNA-1">
    <property type="protein sequence ID" value="ECPE_0000027201-mRNA-1"/>
    <property type="gene ID" value="ECPE_0000027201"/>
</dbReference>
<protein>
    <submittedName>
        <fullName evidence="1">Ovule protein</fullName>
    </submittedName>
</protein>
<dbReference type="AlphaFoldDB" id="A0A182ZZY8"/>
<organism evidence="1">
    <name type="scientific">Echinostoma caproni</name>
    <dbReference type="NCBI Taxonomy" id="27848"/>
    <lineage>
        <taxon>Eukaryota</taxon>
        <taxon>Metazoa</taxon>
        <taxon>Spiralia</taxon>
        <taxon>Lophotrochozoa</taxon>
        <taxon>Platyhelminthes</taxon>
        <taxon>Trematoda</taxon>
        <taxon>Digenea</taxon>
        <taxon>Plagiorchiida</taxon>
        <taxon>Echinostomata</taxon>
        <taxon>Echinostomatoidea</taxon>
        <taxon>Echinostomatidae</taxon>
        <taxon>Echinostoma</taxon>
    </lineage>
</organism>
<accession>A0A182ZZY8</accession>
<name>A0A182ZZY8_9TREM</name>
<proteinExistence type="predicted"/>
<reference evidence="1" key="1">
    <citation type="submission" date="2016-06" db="UniProtKB">
        <authorList>
            <consortium name="WormBaseParasite"/>
        </authorList>
    </citation>
    <scope>IDENTIFICATION</scope>
</reference>
<sequence>LGVDLPPSCHIPVTLNGSGQQILTPASTKLQPRPKEERSSSSNVLLSFFYHPAALTARFNQCSLIDGPEVSAQHPNVA</sequence>
<evidence type="ECO:0000313" key="1">
    <source>
        <dbReference type="WBParaSite" id="ECPE_0000027201-mRNA-1"/>
    </source>
</evidence>